<dbReference type="Pfam" id="PF04542">
    <property type="entry name" value="Sigma70_r2"/>
    <property type="match status" value="1"/>
</dbReference>
<dbReference type="InterPro" id="IPR007627">
    <property type="entry name" value="RNA_pol_sigma70_r2"/>
</dbReference>
<evidence type="ECO:0000313" key="8">
    <source>
        <dbReference type="Proteomes" id="UP001207742"/>
    </source>
</evidence>
<evidence type="ECO:0000259" key="5">
    <source>
        <dbReference type="Pfam" id="PF04542"/>
    </source>
</evidence>
<dbReference type="PANTHER" id="PTHR43133">
    <property type="entry name" value="RNA POLYMERASE ECF-TYPE SIGMA FACTO"/>
    <property type="match status" value="1"/>
</dbReference>
<comment type="similarity">
    <text evidence="1">Belongs to the sigma-70 factor family. ECF subfamily.</text>
</comment>
<dbReference type="Gene3D" id="1.10.10.10">
    <property type="entry name" value="Winged helix-like DNA-binding domain superfamily/Winged helix DNA-binding domain"/>
    <property type="match status" value="1"/>
</dbReference>
<gene>
    <name evidence="7" type="ORF">OL497_09955</name>
</gene>
<proteinExistence type="inferred from homology"/>
<keyword evidence="3" id="KW-0731">Sigma factor</keyword>
<dbReference type="InterPro" id="IPR013325">
    <property type="entry name" value="RNA_pol_sigma_r2"/>
</dbReference>
<dbReference type="RefSeq" id="WP_264729736.1">
    <property type="nucleotide sequence ID" value="NZ_JAPDNR010000001.1"/>
</dbReference>
<dbReference type="InterPro" id="IPR013249">
    <property type="entry name" value="RNA_pol_sigma70_r4_t2"/>
</dbReference>
<dbReference type="SUPFAM" id="SSF88659">
    <property type="entry name" value="Sigma3 and sigma4 domains of RNA polymerase sigma factors"/>
    <property type="match status" value="1"/>
</dbReference>
<dbReference type="Pfam" id="PF08281">
    <property type="entry name" value="Sigma70_r4_2"/>
    <property type="match status" value="1"/>
</dbReference>
<feature type="domain" description="RNA polymerase sigma-70 region 2" evidence="5">
    <location>
        <begin position="60"/>
        <end position="127"/>
    </location>
</feature>
<reference evidence="7 8" key="1">
    <citation type="submission" date="2022-10" db="EMBL/GenBank/DDBJ databases">
        <title>Chitinophaga nivalis PC15 sp. nov., isolated from Pyeongchang county, South Korea.</title>
        <authorList>
            <person name="Trinh H.N."/>
        </authorList>
    </citation>
    <scope>NUCLEOTIDE SEQUENCE [LARGE SCALE GENOMIC DNA]</scope>
    <source>
        <strain evidence="7 8">PC14</strain>
    </source>
</reference>
<keyword evidence="2" id="KW-0805">Transcription regulation</keyword>
<dbReference type="PANTHER" id="PTHR43133:SF60">
    <property type="entry name" value="RNA POLYMERASE SIGMA FACTOR SIGV"/>
    <property type="match status" value="1"/>
</dbReference>
<evidence type="ECO:0000256" key="4">
    <source>
        <dbReference type="ARBA" id="ARBA00023163"/>
    </source>
</evidence>
<keyword evidence="4" id="KW-0804">Transcription</keyword>
<dbReference type="NCBIfam" id="TIGR02937">
    <property type="entry name" value="sigma70-ECF"/>
    <property type="match status" value="1"/>
</dbReference>
<evidence type="ECO:0000256" key="1">
    <source>
        <dbReference type="ARBA" id="ARBA00010641"/>
    </source>
</evidence>
<evidence type="ECO:0000256" key="2">
    <source>
        <dbReference type="ARBA" id="ARBA00023015"/>
    </source>
</evidence>
<dbReference type="Gene3D" id="1.10.1740.10">
    <property type="match status" value="1"/>
</dbReference>
<dbReference type="InterPro" id="IPR036388">
    <property type="entry name" value="WH-like_DNA-bd_sf"/>
</dbReference>
<evidence type="ECO:0000259" key="6">
    <source>
        <dbReference type="Pfam" id="PF08281"/>
    </source>
</evidence>
<accession>A0ABT3IJS1</accession>
<dbReference type="EMBL" id="JAPDNS010000001">
    <property type="protein sequence ID" value="MCW3484217.1"/>
    <property type="molecule type" value="Genomic_DNA"/>
</dbReference>
<organism evidence="7 8">
    <name type="scientific">Chitinophaga nivalis</name>
    <dbReference type="NCBI Taxonomy" id="2991709"/>
    <lineage>
        <taxon>Bacteria</taxon>
        <taxon>Pseudomonadati</taxon>
        <taxon>Bacteroidota</taxon>
        <taxon>Chitinophagia</taxon>
        <taxon>Chitinophagales</taxon>
        <taxon>Chitinophagaceae</taxon>
        <taxon>Chitinophaga</taxon>
    </lineage>
</organism>
<comment type="caution">
    <text evidence="7">The sequence shown here is derived from an EMBL/GenBank/DDBJ whole genome shotgun (WGS) entry which is preliminary data.</text>
</comment>
<name>A0ABT3IJS1_9BACT</name>
<dbReference type="Proteomes" id="UP001207742">
    <property type="component" value="Unassembled WGS sequence"/>
</dbReference>
<dbReference type="CDD" id="cd06171">
    <property type="entry name" value="Sigma70_r4"/>
    <property type="match status" value="1"/>
</dbReference>
<keyword evidence="8" id="KW-1185">Reference proteome</keyword>
<feature type="domain" description="RNA polymerase sigma factor 70 region 4 type 2" evidence="6">
    <location>
        <begin position="159"/>
        <end position="210"/>
    </location>
</feature>
<sequence>MQWTGIVAGKVLFDACSGFCLETKLVLYFYKNYQPPHHMFNENLVIPKILQGDMQAFGQLVEEYKQLVFYVTDKLISDKAAVEDISQEVFIKVFKKLASFDYRSRLSTWIASIAYRTALNYLRDHRKGVVTDLGPPAENFYFTEETPEMLLTKKDAAAYLNRLVAQLPLTYRTVLTLFHLNEFSYQEIAAVMDIPEGTVKNYLFRARKLLAAKLKLYLNPDEYGRSFR</sequence>
<evidence type="ECO:0000313" key="7">
    <source>
        <dbReference type="EMBL" id="MCW3484217.1"/>
    </source>
</evidence>
<dbReference type="InterPro" id="IPR013324">
    <property type="entry name" value="RNA_pol_sigma_r3/r4-like"/>
</dbReference>
<protein>
    <submittedName>
        <fullName evidence="7">Sigma-70 family RNA polymerase sigma factor</fullName>
    </submittedName>
</protein>
<evidence type="ECO:0000256" key="3">
    <source>
        <dbReference type="ARBA" id="ARBA00023082"/>
    </source>
</evidence>
<dbReference type="InterPro" id="IPR039425">
    <property type="entry name" value="RNA_pol_sigma-70-like"/>
</dbReference>
<dbReference type="SUPFAM" id="SSF88946">
    <property type="entry name" value="Sigma2 domain of RNA polymerase sigma factors"/>
    <property type="match status" value="1"/>
</dbReference>
<dbReference type="InterPro" id="IPR014284">
    <property type="entry name" value="RNA_pol_sigma-70_dom"/>
</dbReference>